<reference evidence="5" key="1">
    <citation type="submission" date="2023-03" db="EMBL/GenBank/DDBJ databases">
        <title>Lomoglobus Profundus gen. nov., sp. nov., a novel member of the phylum Verrucomicrobia, isolated from deep-marine sediment of South China Sea.</title>
        <authorList>
            <person name="Ahmad T."/>
            <person name="Ishaq S.E."/>
            <person name="Wang F."/>
        </authorList>
    </citation>
    <scope>NUCLEOTIDE SEQUENCE</scope>
    <source>
        <strain evidence="5">LMO-M01</strain>
    </source>
</reference>
<dbReference type="GO" id="GO:0046872">
    <property type="term" value="F:metal ion binding"/>
    <property type="evidence" value="ECO:0007669"/>
    <property type="project" value="UniProtKB-KW"/>
</dbReference>
<dbReference type="GO" id="GO:0046854">
    <property type="term" value="P:phosphatidylinositol phosphate biosynthetic process"/>
    <property type="evidence" value="ECO:0007669"/>
    <property type="project" value="InterPro"/>
</dbReference>
<dbReference type="GO" id="GO:0007165">
    <property type="term" value="P:signal transduction"/>
    <property type="evidence" value="ECO:0007669"/>
    <property type="project" value="TreeGrafter"/>
</dbReference>
<dbReference type="InterPro" id="IPR020550">
    <property type="entry name" value="Inositol_monophosphatase_CS"/>
</dbReference>
<keyword evidence="3 4" id="KW-0460">Magnesium</keyword>
<dbReference type="Gene3D" id="3.40.190.80">
    <property type="match status" value="1"/>
</dbReference>
<dbReference type="InterPro" id="IPR000760">
    <property type="entry name" value="Inositol_monophosphatase-like"/>
</dbReference>
<dbReference type="KEGG" id="slom:PXH66_06220"/>
<dbReference type="PROSITE" id="PS00630">
    <property type="entry name" value="IMP_2"/>
    <property type="match status" value="1"/>
</dbReference>
<dbReference type="GO" id="GO:0006020">
    <property type="term" value="P:inositol metabolic process"/>
    <property type="evidence" value="ECO:0007669"/>
    <property type="project" value="TreeGrafter"/>
</dbReference>
<evidence type="ECO:0000313" key="5">
    <source>
        <dbReference type="EMBL" id="WED66441.1"/>
    </source>
</evidence>
<dbReference type="GO" id="GO:0008934">
    <property type="term" value="F:inositol monophosphate 1-phosphatase activity"/>
    <property type="evidence" value="ECO:0007669"/>
    <property type="project" value="TreeGrafter"/>
</dbReference>
<dbReference type="RefSeq" id="WP_330927727.1">
    <property type="nucleotide sequence ID" value="NZ_CP119075.1"/>
</dbReference>
<evidence type="ECO:0000256" key="1">
    <source>
        <dbReference type="ARBA" id="ARBA00022723"/>
    </source>
</evidence>
<dbReference type="CDD" id="cd01637">
    <property type="entry name" value="IMPase_like"/>
    <property type="match status" value="1"/>
</dbReference>
<comment type="cofactor">
    <cofactor evidence="4">
        <name>Mg(2+)</name>
        <dbReference type="ChEBI" id="CHEBI:18420"/>
    </cofactor>
</comment>
<evidence type="ECO:0000256" key="4">
    <source>
        <dbReference type="PIRSR" id="PIRSR600760-2"/>
    </source>
</evidence>
<keyword evidence="6" id="KW-1185">Reference proteome</keyword>
<evidence type="ECO:0000256" key="3">
    <source>
        <dbReference type="ARBA" id="ARBA00022842"/>
    </source>
</evidence>
<dbReference type="SUPFAM" id="SSF56655">
    <property type="entry name" value="Carbohydrate phosphatase"/>
    <property type="match status" value="1"/>
</dbReference>
<keyword evidence="1 4" id="KW-0479">Metal-binding</keyword>
<dbReference type="InterPro" id="IPR020583">
    <property type="entry name" value="Inositol_monoP_metal-BS"/>
</dbReference>
<dbReference type="Gene3D" id="3.30.540.10">
    <property type="entry name" value="Fructose-1,6-Bisphosphatase, subunit A, domain 1"/>
    <property type="match status" value="1"/>
</dbReference>
<proteinExistence type="predicted"/>
<feature type="binding site" evidence="4">
    <location>
        <position position="96"/>
    </location>
    <ligand>
        <name>Mg(2+)</name>
        <dbReference type="ChEBI" id="CHEBI:18420"/>
        <label>1</label>
        <note>catalytic</note>
    </ligand>
</feature>
<feature type="binding site" evidence="4">
    <location>
        <position position="93"/>
    </location>
    <ligand>
        <name>Mg(2+)</name>
        <dbReference type="ChEBI" id="CHEBI:18420"/>
        <label>2</label>
    </ligand>
</feature>
<name>A0AAF0CR43_9BACT</name>
<dbReference type="PANTHER" id="PTHR20854:SF4">
    <property type="entry name" value="INOSITOL-1-MONOPHOSPHATASE-RELATED"/>
    <property type="match status" value="1"/>
</dbReference>
<feature type="binding site" evidence="4">
    <location>
        <position position="95"/>
    </location>
    <ligand>
        <name>Mg(2+)</name>
        <dbReference type="ChEBI" id="CHEBI:18420"/>
        <label>1</label>
        <note>catalytic</note>
    </ligand>
</feature>
<evidence type="ECO:0000313" key="6">
    <source>
        <dbReference type="Proteomes" id="UP001218638"/>
    </source>
</evidence>
<feature type="binding site" evidence="4">
    <location>
        <position position="216"/>
    </location>
    <ligand>
        <name>Mg(2+)</name>
        <dbReference type="ChEBI" id="CHEBI:18420"/>
        <label>1</label>
        <note>catalytic</note>
    </ligand>
</feature>
<evidence type="ECO:0000256" key="2">
    <source>
        <dbReference type="ARBA" id="ARBA00022801"/>
    </source>
</evidence>
<dbReference type="PANTHER" id="PTHR20854">
    <property type="entry name" value="INOSITOL MONOPHOSPHATASE"/>
    <property type="match status" value="1"/>
</dbReference>
<sequence>MSTDHDSSDSLLSRIAAAKKAVLGQRARLEADLGRVASDWKADGSRVTETDHAISEAILGELIATFPEDIGLSEELMTDQPIEVSSRFAWVLDPIDGTNNFATGLAQCAISLALFEHGEPVYGVIYDASRRRLMHGGPGFGMWDGETQTTVRTRELSRTSVIGFHSPHEASKYPHHGDAVVRQCKVRALGSSALHLAYVAAGLFDGTVDHNVKLWDIAAGIPMVRAAGGQVTFLANNPLPLRRFDLDMPRILYVGGSAAVCASLAEILTEADAPGC</sequence>
<dbReference type="Pfam" id="PF00459">
    <property type="entry name" value="Inositol_P"/>
    <property type="match status" value="1"/>
</dbReference>
<accession>A0AAF0CR43</accession>
<feature type="binding site" evidence="4">
    <location>
        <position position="74"/>
    </location>
    <ligand>
        <name>Mg(2+)</name>
        <dbReference type="ChEBI" id="CHEBI:18420"/>
        <label>1</label>
        <note>catalytic</note>
    </ligand>
</feature>
<dbReference type="PROSITE" id="PS00629">
    <property type="entry name" value="IMP_1"/>
    <property type="match status" value="1"/>
</dbReference>
<dbReference type="AlphaFoldDB" id="A0AAF0CR43"/>
<keyword evidence="2" id="KW-0378">Hydrolase</keyword>
<dbReference type="Proteomes" id="UP001218638">
    <property type="component" value="Chromosome"/>
</dbReference>
<organism evidence="5 6">
    <name type="scientific">Synoicihabitans lomoniglobus</name>
    <dbReference type="NCBI Taxonomy" id="2909285"/>
    <lineage>
        <taxon>Bacteria</taxon>
        <taxon>Pseudomonadati</taxon>
        <taxon>Verrucomicrobiota</taxon>
        <taxon>Opitutia</taxon>
        <taxon>Opitutales</taxon>
        <taxon>Opitutaceae</taxon>
        <taxon>Synoicihabitans</taxon>
    </lineage>
</organism>
<protein>
    <submittedName>
        <fullName evidence="5">Inositol monophosphatase</fullName>
    </submittedName>
</protein>
<dbReference type="EMBL" id="CP119075">
    <property type="protein sequence ID" value="WED66441.1"/>
    <property type="molecule type" value="Genomic_DNA"/>
</dbReference>
<gene>
    <name evidence="5" type="ORF">PXH66_06220</name>
</gene>
<dbReference type="PRINTS" id="PR00377">
    <property type="entry name" value="IMPHPHTASES"/>
</dbReference>